<evidence type="ECO:0000256" key="1">
    <source>
        <dbReference type="ARBA" id="ARBA00009463"/>
    </source>
</evidence>
<evidence type="ECO:0000313" key="5">
    <source>
        <dbReference type="Proteomes" id="UP000773850"/>
    </source>
</evidence>
<keyword evidence="5" id="KW-1185">Reference proteome</keyword>
<evidence type="ECO:0000259" key="3">
    <source>
        <dbReference type="Pfam" id="PF02737"/>
    </source>
</evidence>
<feature type="domain" description="3-hydroxyacyl-CoA dehydrogenase NAD binding" evidence="3">
    <location>
        <begin position="8"/>
        <end position="187"/>
    </location>
</feature>
<protein>
    <submittedName>
        <fullName evidence="4">Enoyl-CoA hydratase (Isoleucine degradation) / 3-hydroxyacyl-CoA dehydrogenase</fullName>
    </submittedName>
</protein>
<comment type="caution">
    <text evidence="4">The sequence shown here is derived from an EMBL/GenBank/DDBJ whole genome shotgun (WGS) entry which is preliminary data.</text>
</comment>
<dbReference type="Proteomes" id="UP000773850">
    <property type="component" value="Unassembled WGS sequence"/>
</dbReference>
<evidence type="ECO:0000313" key="4">
    <source>
        <dbReference type="EMBL" id="KAF6510730.1"/>
    </source>
</evidence>
<dbReference type="PANTHER" id="PTHR48075">
    <property type="entry name" value="3-HYDROXYACYL-COA DEHYDROGENASE FAMILY PROTEIN"/>
    <property type="match status" value="1"/>
</dbReference>
<dbReference type="SUPFAM" id="SSF51735">
    <property type="entry name" value="NAD(P)-binding Rossmann-fold domains"/>
    <property type="match status" value="1"/>
</dbReference>
<dbReference type="Gene3D" id="3.40.50.720">
    <property type="entry name" value="NAD(P)-binding Rossmann-like Domain"/>
    <property type="match status" value="1"/>
</dbReference>
<feature type="signal peptide" evidence="2">
    <location>
        <begin position="1"/>
        <end position="21"/>
    </location>
</feature>
<accession>A0ABQ7HEU7</accession>
<evidence type="ECO:0000256" key="2">
    <source>
        <dbReference type="SAM" id="SignalP"/>
    </source>
</evidence>
<dbReference type="Pfam" id="PF02737">
    <property type="entry name" value="3HCDH_N"/>
    <property type="match status" value="1"/>
</dbReference>
<proteinExistence type="inferred from homology"/>
<dbReference type="PANTHER" id="PTHR48075:SF7">
    <property type="entry name" value="3-HYDROXYACYL-COA DEHYDROGENASE-RELATED"/>
    <property type="match status" value="1"/>
</dbReference>
<gene>
    <name evidence="4" type="ORF">GS8_2887</name>
</gene>
<dbReference type="EMBL" id="LUCS01000028">
    <property type="protein sequence ID" value="KAF6510730.1"/>
    <property type="molecule type" value="Genomic_DNA"/>
</dbReference>
<keyword evidence="2" id="KW-0732">Signal</keyword>
<feature type="chain" id="PRO_5045047657" evidence="2">
    <location>
        <begin position="22"/>
        <end position="207"/>
    </location>
</feature>
<comment type="similarity">
    <text evidence="1">Belongs to the 3-hydroxyacyl-CoA dehydrogenase family.</text>
</comment>
<reference evidence="4 5" key="1">
    <citation type="submission" date="2016-03" db="EMBL/GenBank/DDBJ databases">
        <title>Spore heat resistance.</title>
        <authorList>
            <person name="Boekhorst J."/>
            <person name="Berendsen E.M."/>
            <person name="Wells-Bennik M.H."/>
            <person name="Kuipers O.P."/>
        </authorList>
    </citation>
    <scope>NUCLEOTIDE SEQUENCE [LARGE SCALE GENOMIC DNA]</scope>
    <source>
        <strain evidence="4 5">GS8</strain>
    </source>
</reference>
<sequence>MAKRIRRAAVLGFGVMGSGIAAHLANVGIPTLLLDIMPRELTKEEEAKGWTLEHKQVRNRLANQALERMKKQKPAPLMAQDNLALIETGNFEDDFHRLADIDWIIEVVVENLDVKRSVFARVDEVRTPGTIVSSNTSGISIAAMAEGRSDDFKKHFLGTHFFNPPRYLKLLEIIPTEHTDPDVVAYMKLRRMRKKRLSPSNKVTRCG</sequence>
<dbReference type="InterPro" id="IPR036291">
    <property type="entry name" value="NAD(P)-bd_dom_sf"/>
</dbReference>
<organism evidence="4 5">
    <name type="scientific">Geobacillus stearothermophilus</name>
    <name type="common">Bacillus stearothermophilus</name>
    <dbReference type="NCBI Taxonomy" id="1422"/>
    <lineage>
        <taxon>Bacteria</taxon>
        <taxon>Bacillati</taxon>
        <taxon>Bacillota</taxon>
        <taxon>Bacilli</taxon>
        <taxon>Bacillales</taxon>
        <taxon>Anoxybacillaceae</taxon>
        <taxon>Geobacillus</taxon>
    </lineage>
</organism>
<name>A0ABQ7HEU7_GEOSE</name>
<dbReference type="InterPro" id="IPR006176">
    <property type="entry name" value="3-OHacyl-CoA_DH_NAD-bd"/>
</dbReference>